<dbReference type="PROSITE" id="PS00337">
    <property type="entry name" value="BETA_LACTAMASE_D"/>
    <property type="match status" value="1"/>
</dbReference>
<comment type="similarity">
    <text evidence="2 7">Belongs to the class-D beta-lactamase family.</text>
</comment>
<comment type="catalytic activity">
    <reaction evidence="1 7">
        <text>a beta-lactam + H2O = a substituted beta-amino acid</text>
        <dbReference type="Rhea" id="RHEA:20401"/>
        <dbReference type="ChEBI" id="CHEBI:15377"/>
        <dbReference type="ChEBI" id="CHEBI:35627"/>
        <dbReference type="ChEBI" id="CHEBI:140347"/>
        <dbReference type="EC" id="3.5.2.6"/>
    </reaction>
</comment>
<evidence type="ECO:0000256" key="5">
    <source>
        <dbReference type="ARBA" id="ARBA00022801"/>
    </source>
</evidence>
<feature type="domain" description="Penicillin-binding protein transpeptidase" evidence="8">
    <location>
        <begin position="65"/>
        <end position="281"/>
    </location>
</feature>
<keyword evidence="6 7" id="KW-0046">Antibiotic resistance</keyword>
<evidence type="ECO:0000259" key="8">
    <source>
        <dbReference type="Pfam" id="PF00905"/>
    </source>
</evidence>
<evidence type="ECO:0000313" key="9">
    <source>
        <dbReference type="EMBL" id="MCB7387027.1"/>
    </source>
</evidence>
<evidence type="ECO:0000256" key="2">
    <source>
        <dbReference type="ARBA" id="ARBA00007898"/>
    </source>
</evidence>
<dbReference type="Proteomes" id="UP001299546">
    <property type="component" value="Unassembled WGS sequence"/>
</dbReference>
<evidence type="ECO:0000256" key="1">
    <source>
        <dbReference type="ARBA" id="ARBA00001526"/>
    </source>
</evidence>
<evidence type="ECO:0000256" key="3">
    <source>
        <dbReference type="ARBA" id="ARBA00012865"/>
    </source>
</evidence>
<sequence>MKKQVIMGMCILMLGICGCAKSEEEQTAVRKNTAKEAVTEPLIETVDYGEIFGGTEGCAVIYETSNNTYSFYEEEMCRRQASPWSTFKIAATLMGLHNQVVTSEDSRMGYDGTAYPLEAWNQDLNLKEAFQQSCVWYFRKVIDGVGEEEARAQLQALDYGNCDSSQWSGSGVNPLPELNGFWLGSSLKISPLQQVEMLRNIVEGRTIYSDKEVETLKNCMLTESDSTQKIYGKTGTGQHEGWFVGFVEKENTVTYIAVYLDDTDSETVNGAGARQIAMEILR</sequence>
<evidence type="ECO:0000313" key="10">
    <source>
        <dbReference type="Proteomes" id="UP001299546"/>
    </source>
</evidence>
<dbReference type="RefSeq" id="WP_066733550.1">
    <property type="nucleotide sequence ID" value="NZ_JAJCIQ010000003.1"/>
</dbReference>
<evidence type="ECO:0000256" key="7">
    <source>
        <dbReference type="RuleBase" id="RU361140"/>
    </source>
</evidence>
<dbReference type="EMBL" id="JAJCIS010000003">
    <property type="protein sequence ID" value="MCB7387027.1"/>
    <property type="molecule type" value="Genomic_DNA"/>
</dbReference>
<accession>A0ABS8DF29</accession>
<dbReference type="SUPFAM" id="SSF56601">
    <property type="entry name" value="beta-lactamase/transpeptidase-like"/>
    <property type="match status" value="1"/>
</dbReference>
<gene>
    <name evidence="9" type="ORF">LIZ65_06965</name>
</gene>
<evidence type="ECO:0000256" key="4">
    <source>
        <dbReference type="ARBA" id="ARBA00022729"/>
    </source>
</evidence>
<dbReference type="EC" id="3.5.2.6" evidence="3 7"/>
<comment type="caution">
    <text evidence="9">The sequence shown here is derived from an EMBL/GenBank/DDBJ whole genome shotgun (WGS) entry which is preliminary data.</text>
</comment>
<evidence type="ECO:0000256" key="6">
    <source>
        <dbReference type="ARBA" id="ARBA00023251"/>
    </source>
</evidence>
<dbReference type="InterPro" id="IPR002137">
    <property type="entry name" value="Beta-lactam_class-D_AS"/>
</dbReference>
<dbReference type="GO" id="GO:0016787">
    <property type="term" value="F:hydrolase activity"/>
    <property type="evidence" value="ECO:0007669"/>
    <property type="project" value="UniProtKB-KW"/>
</dbReference>
<reference evidence="9 10" key="1">
    <citation type="submission" date="2021-10" db="EMBL/GenBank/DDBJ databases">
        <title>Collection of gut derived symbiotic bacterial strains cultured from healthy donors.</title>
        <authorList>
            <person name="Lin H."/>
            <person name="Littmann E."/>
            <person name="Kohout C."/>
            <person name="Pamer E.G."/>
        </authorList>
    </citation>
    <scope>NUCLEOTIDE SEQUENCE [LARGE SCALE GENOMIC DNA]</scope>
    <source>
        <strain evidence="9 10">DFI.1.165</strain>
    </source>
</reference>
<name>A0ABS8DF29_9FIRM</name>
<dbReference type="Gene3D" id="3.40.710.10">
    <property type="entry name" value="DD-peptidase/beta-lactamase superfamily"/>
    <property type="match status" value="1"/>
</dbReference>
<dbReference type="InterPro" id="IPR001460">
    <property type="entry name" value="PCN-bd_Tpept"/>
</dbReference>
<protein>
    <recommendedName>
        <fullName evidence="3 7">Beta-lactamase</fullName>
        <ecNumber evidence="3 7">3.5.2.6</ecNumber>
    </recommendedName>
</protein>
<keyword evidence="5 7" id="KW-0378">Hydrolase</keyword>
<dbReference type="PROSITE" id="PS51257">
    <property type="entry name" value="PROKAR_LIPOPROTEIN"/>
    <property type="match status" value="1"/>
</dbReference>
<dbReference type="InterPro" id="IPR012338">
    <property type="entry name" value="Beta-lactam/transpept-like"/>
</dbReference>
<keyword evidence="4" id="KW-0732">Signal</keyword>
<dbReference type="PANTHER" id="PTHR30627:SF6">
    <property type="entry name" value="BETA-LACTAMASE YBXI-RELATED"/>
    <property type="match status" value="1"/>
</dbReference>
<keyword evidence="10" id="KW-1185">Reference proteome</keyword>
<dbReference type="Pfam" id="PF00905">
    <property type="entry name" value="Transpeptidase"/>
    <property type="match status" value="1"/>
</dbReference>
<dbReference type="InterPro" id="IPR050515">
    <property type="entry name" value="Beta-lactam/transpept"/>
</dbReference>
<organism evidence="9 10">
    <name type="scientific">Bariatricus massiliensis</name>
    <dbReference type="NCBI Taxonomy" id="1745713"/>
    <lineage>
        <taxon>Bacteria</taxon>
        <taxon>Bacillati</taxon>
        <taxon>Bacillota</taxon>
        <taxon>Clostridia</taxon>
        <taxon>Lachnospirales</taxon>
        <taxon>Lachnospiraceae</taxon>
        <taxon>Bariatricus</taxon>
    </lineage>
</organism>
<dbReference type="PANTHER" id="PTHR30627">
    <property type="entry name" value="PEPTIDOGLYCAN D,D-TRANSPEPTIDASE"/>
    <property type="match status" value="1"/>
</dbReference>
<proteinExistence type="inferred from homology"/>